<name>A0ACB9CEW3_9ASTR</name>
<protein>
    <submittedName>
        <fullName evidence="1">Uncharacterized protein</fullName>
    </submittedName>
</protein>
<keyword evidence="2" id="KW-1185">Reference proteome</keyword>
<reference evidence="1 2" key="2">
    <citation type="journal article" date="2022" name="Mol. Ecol. Resour.">
        <title>The genomes of chicory, endive, great burdock and yacon provide insights into Asteraceae paleo-polyploidization history and plant inulin production.</title>
        <authorList>
            <person name="Fan W."/>
            <person name="Wang S."/>
            <person name="Wang H."/>
            <person name="Wang A."/>
            <person name="Jiang F."/>
            <person name="Liu H."/>
            <person name="Zhao H."/>
            <person name="Xu D."/>
            <person name="Zhang Y."/>
        </authorList>
    </citation>
    <scope>NUCLEOTIDE SEQUENCE [LARGE SCALE GENOMIC DNA]</scope>
    <source>
        <strain evidence="2">cv. Yunnan</strain>
        <tissue evidence="1">Leaves</tissue>
    </source>
</reference>
<comment type="caution">
    <text evidence="1">The sequence shown here is derived from an EMBL/GenBank/DDBJ whole genome shotgun (WGS) entry which is preliminary data.</text>
</comment>
<sequence>MGNVEETRAIHMILMDEKGIKIQATIQDLESRSIFVTLWGTYADKMAKYLLKKEDGILVVMILQFGRFKFFKAVLTFQPHTMLQLCLSMMKLMRSLISRISLLLDKEEEKQTFECNNDKCTAPVISAVPRFIIPLRVQDGTGVLSLTLFDMEANKKFNKSAYELLQNTLEGHNKKDYPDVFDDLLEQKMAFKIDITNYNLQCMNTANRSYTISRMTDDSTIISTLEKKHRIEDASQSYSISGRSDNDTSQETVNLKVYDLDESPAQSSTKPRKNVMEAPKVDGNPKLLIPKLEK</sequence>
<evidence type="ECO:0000313" key="2">
    <source>
        <dbReference type="Proteomes" id="UP001056120"/>
    </source>
</evidence>
<organism evidence="1 2">
    <name type="scientific">Smallanthus sonchifolius</name>
    <dbReference type="NCBI Taxonomy" id="185202"/>
    <lineage>
        <taxon>Eukaryota</taxon>
        <taxon>Viridiplantae</taxon>
        <taxon>Streptophyta</taxon>
        <taxon>Embryophyta</taxon>
        <taxon>Tracheophyta</taxon>
        <taxon>Spermatophyta</taxon>
        <taxon>Magnoliopsida</taxon>
        <taxon>eudicotyledons</taxon>
        <taxon>Gunneridae</taxon>
        <taxon>Pentapetalae</taxon>
        <taxon>asterids</taxon>
        <taxon>campanulids</taxon>
        <taxon>Asterales</taxon>
        <taxon>Asteraceae</taxon>
        <taxon>Asteroideae</taxon>
        <taxon>Heliantheae alliance</taxon>
        <taxon>Millerieae</taxon>
        <taxon>Smallanthus</taxon>
    </lineage>
</organism>
<gene>
    <name evidence="1" type="ORF">L1987_63988</name>
</gene>
<dbReference type="EMBL" id="CM042038">
    <property type="protein sequence ID" value="KAI3732780.1"/>
    <property type="molecule type" value="Genomic_DNA"/>
</dbReference>
<reference evidence="2" key="1">
    <citation type="journal article" date="2022" name="Mol. Ecol. Resour.">
        <title>The genomes of chicory, endive, great burdock and yacon provide insights into Asteraceae palaeo-polyploidization history and plant inulin production.</title>
        <authorList>
            <person name="Fan W."/>
            <person name="Wang S."/>
            <person name="Wang H."/>
            <person name="Wang A."/>
            <person name="Jiang F."/>
            <person name="Liu H."/>
            <person name="Zhao H."/>
            <person name="Xu D."/>
            <person name="Zhang Y."/>
        </authorList>
    </citation>
    <scope>NUCLEOTIDE SEQUENCE [LARGE SCALE GENOMIC DNA]</scope>
    <source>
        <strain evidence="2">cv. Yunnan</strain>
    </source>
</reference>
<accession>A0ACB9CEW3</accession>
<dbReference type="Proteomes" id="UP001056120">
    <property type="component" value="Linkage Group LG21"/>
</dbReference>
<evidence type="ECO:0000313" key="1">
    <source>
        <dbReference type="EMBL" id="KAI3732780.1"/>
    </source>
</evidence>
<proteinExistence type="predicted"/>